<dbReference type="PANTHER" id="PTHR30627">
    <property type="entry name" value="PEPTIDOGLYCAN D,D-TRANSPEPTIDASE"/>
    <property type="match status" value="1"/>
</dbReference>
<dbReference type="GO" id="GO:0046677">
    <property type="term" value="P:response to antibiotic"/>
    <property type="evidence" value="ECO:0007669"/>
    <property type="project" value="UniProtKB-UniRule"/>
</dbReference>
<feature type="chain" id="PRO_5014865755" description="Beta-lactamase" evidence="9">
    <location>
        <begin position="20"/>
        <end position="277"/>
    </location>
</feature>
<dbReference type="InterPro" id="IPR002137">
    <property type="entry name" value="Beta-lactam_class-D_AS"/>
</dbReference>
<reference evidence="11 12" key="1">
    <citation type="submission" date="2017-10" db="EMBL/GenBank/DDBJ databases">
        <title>Two draft genome sequences of Pusillimonas sp. strains isolated from a nitrate- and radionuclide-contaminated groundwater in Russia.</title>
        <authorList>
            <person name="Grouzdev D.S."/>
            <person name="Tourova T.P."/>
            <person name="Goeva M.A."/>
            <person name="Babich T.L."/>
            <person name="Sokolova D.S."/>
            <person name="Abdullin R."/>
            <person name="Poltaraus A.B."/>
            <person name="Toshchakov S.V."/>
            <person name="Nazina T.N."/>
        </authorList>
    </citation>
    <scope>NUCLEOTIDE SEQUENCE [LARGE SCALE GENOMIC DNA]</scope>
    <source>
        <strain evidence="11 12">JR1/69-2-13</strain>
    </source>
</reference>
<dbReference type="InterPro" id="IPR001460">
    <property type="entry name" value="PCN-bd_Tpept"/>
</dbReference>
<dbReference type="SUPFAM" id="SSF56601">
    <property type="entry name" value="beta-lactamase/transpeptidase-like"/>
    <property type="match status" value="1"/>
</dbReference>
<evidence type="ECO:0000256" key="4">
    <source>
        <dbReference type="ARBA" id="ARBA00022729"/>
    </source>
</evidence>
<evidence type="ECO:0000313" key="12">
    <source>
        <dbReference type="Proteomes" id="UP000234328"/>
    </source>
</evidence>
<evidence type="ECO:0000256" key="1">
    <source>
        <dbReference type="ARBA" id="ARBA00001526"/>
    </source>
</evidence>
<dbReference type="PROSITE" id="PS51257">
    <property type="entry name" value="PROKAR_LIPOPROTEIN"/>
    <property type="match status" value="1"/>
</dbReference>
<dbReference type="RefSeq" id="WP_102070306.1">
    <property type="nucleotide sequence ID" value="NZ_PDNV01000007.1"/>
</dbReference>
<dbReference type="PANTHER" id="PTHR30627:SF6">
    <property type="entry name" value="BETA-LACTAMASE YBXI-RELATED"/>
    <property type="match status" value="1"/>
</dbReference>
<comment type="caution">
    <text evidence="11">The sequence shown here is derived from an EMBL/GenBank/DDBJ whole genome shotgun (WGS) entry which is preliminary data.</text>
</comment>
<feature type="active site" description="Acyl-ester intermediate" evidence="7">
    <location>
        <position position="75"/>
    </location>
</feature>
<organism evidence="11 12">
    <name type="scientific">Pollutimonas nitritireducens</name>
    <dbReference type="NCBI Taxonomy" id="2045209"/>
    <lineage>
        <taxon>Bacteria</taxon>
        <taxon>Pseudomonadati</taxon>
        <taxon>Pseudomonadota</taxon>
        <taxon>Betaproteobacteria</taxon>
        <taxon>Burkholderiales</taxon>
        <taxon>Alcaligenaceae</taxon>
        <taxon>Pollutimonas</taxon>
    </lineage>
</organism>
<evidence type="ECO:0000256" key="6">
    <source>
        <dbReference type="ARBA" id="ARBA00023251"/>
    </source>
</evidence>
<dbReference type="Pfam" id="PF00905">
    <property type="entry name" value="Transpeptidase"/>
    <property type="match status" value="1"/>
</dbReference>
<dbReference type="GO" id="GO:0005886">
    <property type="term" value="C:plasma membrane"/>
    <property type="evidence" value="ECO:0007669"/>
    <property type="project" value="TreeGrafter"/>
</dbReference>
<proteinExistence type="inferred from homology"/>
<dbReference type="InterPro" id="IPR050515">
    <property type="entry name" value="Beta-lactam/transpept"/>
</dbReference>
<feature type="signal peptide" evidence="9">
    <location>
        <begin position="1"/>
        <end position="19"/>
    </location>
</feature>
<evidence type="ECO:0000256" key="7">
    <source>
        <dbReference type="PIRSR" id="PIRSR602137-50"/>
    </source>
</evidence>
<evidence type="ECO:0000259" key="10">
    <source>
        <dbReference type="Pfam" id="PF00905"/>
    </source>
</evidence>
<dbReference type="AlphaFoldDB" id="A0A2N4UEY3"/>
<keyword evidence="12" id="KW-1185">Reference proteome</keyword>
<evidence type="ECO:0000256" key="2">
    <source>
        <dbReference type="ARBA" id="ARBA00007898"/>
    </source>
</evidence>
<dbReference type="GO" id="GO:0008658">
    <property type="term" value="F:penicillin binding"/>
    <property type="evidence" value="ECO:0007669"/>
    <property type="project" value="InterPro"/>
</dbReference>
<evidence type="ECO:0000256" key="9">
    <source>
        <dbReference type="SAM" id="SignalP"/>
    </source>
</evidence>
<feature type="domain" description="Penicillin-binding protein transpeptidase" evidence="10">
    <location>
        <begin position="47"/>
        <end position="271"/>
    </location>
</feature>
<feature type="modified residue" description="N6-carboxylysine" evidence="7">
    <location>
        <position position="78"/>
    </location>
</feature>
<gene>
    <name evidence="11" type="ORF">CR155_12215</name>
</gene>
<keyword evidence="5 8" id="KW-0378">Hydrolase</keyword>
<keyword evidence="4 9" id="KW-0732">Signal</keyword>
<dbReference type="GO" id="GO:0008800">
    <property type="term" value="F:beta-lactamase activity"/>
    <property type="evidence" value="ECO:0007669"/>
    <property type="project" value="UniProtKB-UniRule"/>
</dbReference>
<name>A0A2N4UEY3_9BURK</name>
<evidence type="ECO:0000256" key="5">
    <source>
        <dbReference type="ARBA" id="ARBA00022801"/>
    </source>
</evidence>
<dbReference type="Proteomes" id="UP000234328">
    <property type="component" value="Unassembled WGS sequence"/>
</dbReference>
<dbReference type="EMBL" id="PDNV01000007">
    <property type="protein sequence ID" value="PLC53583.1"/>
    <property type="molecule type" value="Genomic_DNA"/>
</dbReference>
<dbReference type="EC" id="3.5.2.6" evidence="3 8"/>
<evidence type="ECO:0000256" key="8">
    <source>
        <dbReference type="RuleBase" id="RU361140"/>
    </source>
</evidence>
<comment type="similarity">
    <text evidence="2 8">Belongs to the class-D beta-lactamase family.</text>
</comment>
<comment type="catalytic activity">
    <reaction evidence="1 8">
        <text>a beta-lactam + H2O = a substituted beta-amino acid</text>
        <dbReference type="Rhea" id="RHEA:20401"/>
        <dbReference type="ChEBI" id="CHEBI:15377"/>
        <dbReference type="ChEBI" id="CHEBI:35627"/>
        <dbReference type="ChEBI" id="CHEBI:140347"/>
        <dbReference type="EC" id="3.5.2.6"/>
    </reaction>
</comment>
<dbReference type="OrthoDB" id="9762883at2"/>
<dbReference type="Gene3D" id="3.40.710.10">
    <property type="entry name" value="DD-peptidase/beta-lactamase superfamily"/>
    <property type="match status" value="1"/>
</dbReference>
<dbReference type="GO" id="GO:0017001">
    <property type="term" value="P:antibiotic catabolic process"/>
    <property type="evidence" value="ECO:0007669"/>
    <property type="project" value="InterPro"/>
</dbReference>
<dbReference type="PROSITE" id="PS00337">
    <property type="entry name" value="BETA_LACTAMASE_D"/>
    <property type="match status" value="1"/>
</dbReference>
<evidence type="ECO:0000313" key="11">
    <source>
        <dbReference type="EMBL" id="PLC53583.1"/>
    </source>
</evidence>
<dbReference type="GO" id="GO:0071555">
    <property type="term" value="P:cell wall organization"/>
    <property type="evidence" value="ECO:0007669"/>
    <property type="project" value="TreeGrafter"/>
</dbReference>
<evidence type="ECO:0000256" key="3">
    <source>
        <dbReference type="ARBA" id="ARBA00012865"/>
    </source>
</evidence>
<dbReference type="InterPro" id="IPR012338">
    <property type="entry name" value="Beta-lactam/transpept-like"/>
</dbReference>
<protein>
    <recommendedName>
        <fullName evidence="3 8">Beta-lactamase</fullName>
        <ecNumber evidence="3 8">3.5.2.6</ecNumber>
    </recommendedName>
</protein>
<dbReference type="NCBIfam" id="NF012161">
    <property type="entry name" value="bla_class_D_main"/>
    <property type="match status" value="1"/>
</dbReference>
<sequence length="277" mass="31466">MKILHLARGLLAAFGIVMACAGHAEAPEANRNRAHLDRLFAVQDVQGTFVLFDPQRNTWLYHNQARANTQYLPASTFKIPNSLIALETGVASGRDFELDWNSDKNPRQSWWPTTWAKKNTLHTALQHSVVWYYQEIARRVGLDRMQSYVDQFDYGNRTISGGIDQFWLTGGLRISAKEQIDFLERFYFGKLGASKKSTAAVKNMLILEETPQYRLSGKSGWAGLGGVDRPQTGWLVGYLERGEDVYFYAMNIDIKKGEDAIQRMAITKEVFKSMALM</sequence>
<accession>A0A2N4UEY3</accession>
<keyword evidence="6 8" id="KW-0046">Antibiotic resistance</keyword>